<evidence type="ECO:0000256" key="1">
    <source>
        <dbReference type="ARBA" id="ARBA00004141"/>
    </source>
</evidence>
<dbReference type="InterPro" id="IPR000620">
    <property type="entry name" value="EamA_dom"/>
</dbReference>
<feature type="transmembrane region" description="Helical" evidence="6">
    <location>
        <begin position="205"/>
        <end position="230"/>
    </location>
</feature>
<dbReference type="PANTHER" id="PTHR32322:SF2">
    <property type="entry name" value="EAMA DOMAIN-CONTAINING PROTEIN"/>
    <property type="match status" value="1"/>
</dbReference>
<protein>
    <recommendedName>
        <fullName evidence="7">EamA domain-containing protein</fullName>
    </recommendedName>
</protein>
<feature type="transmembrane region" description="Helical" evidence="6">
    <location>
        <begin position="147"/>
        <end position="165"/>
    </location>
</feature>
<feature type="transmembrane region" description="Helical" evidence="6">
    <location>
        <begin position="67"/>
        <end position="87"/>
    </location>
</feature>
<feature type="transmembrane region" description="Helical" evidence="6">
    <location>
        <begin position="242"/>
        <end position="259"/>
    </location>
</feature>
<evidence type="ECO:0000256" key="5">
    <source>
        <dbReference type="ARBA" id="ARBA00023136"/>
    </source>
</evidence>
<dbReference type="SUPFAM" id="SSF103481">
    <property type="entry name" value="Multidrug resistance efflux transporter EmrE"/>
    <property type="match status" value="2"/>
</dbReference>
<sequence>MKKLLFTLFIPVFFVLLWSSGYIFVETGLQNCSPMLFLTMRFFIASAIMGGVLLFKGKKIILSKIELLQITITGILIQGVYLGFFFIALDQKVSPGILAIILGIQPLLTPLLMREGIDIKHKIGLFLGFIGLFLTVFNIIFIGNINIYGIICAIMSLIGITYGTVLQKKYCNNIPLDTKMFIHYAASAILILICCLFLEDYHVTWTYSFMTALFWVSVVMSIGAFFLFFALLKLGKASHVTSLLYCVPPVTAVFDLIFFKHEISFYTFLGMSFIILSIFLISENFARLSNNKLVKNLFYYKKN</sequence>
<keyword evidence="3 6" id="KW-0812">Transmembrane</keyword>
<dbReference type="RefSeq" id="WP_148698639.1">
    <property type="nucleotide sequence ID" value="NZ_CP017834.1"/>
</dbReference>
<evidence type="ECO:0000256" key="4">
    <source>
        <dbReference type="ARBA" id="ARBA00022989"/>
    </source>
</evidence>
<feature type="domain" description="EamA" evidence="7">
    <location>
        <begin position="12"/>
        <end position="136"/>
    </location>
</feature>
<dbReference type="InterPro" id="IPR037185">
    <property type="entry name" value="EmrE-like"/>
</dbReference>
<dbReference type="InterPro" id="IPR050638">
    <property type="entry name" value="AA-Vitamin_Transporters"/>
</dbReference>
<comment type="subcellular location">
    <subcellularLocation>
        <location evidence="1">Membrane</location>
        <topology evidence="1">Multi-pass membrane protein</topology>
    </subcellularLocation>
</comment>
<feature type="transmembrane region" description="Helical" evidence="6">
    <location>
        <begin position="265"/>
        <end position="286"/>
    </location>
</feature>
<feature type="transmembrane region" description="Helical" evidence="6">
    <location>
        <begin position="35"/>
        <end position="55"/>
    </location>
</feature>
<dbReference type="KEGG" id="saqi:AXG55_13650"/>
<proteinExistence type="inferred from homology"/>
<evidence type="ECO:0000256" key="6">
    <source>
        <dbReference type="SAM" id="Phobius"/>
    </source>
</evidence>
<dbReference type="EMBL" id="CP017834">
    <property type="protein sequence ID" value="APJ04880.1"/>
    <property type="molecule type" value="Genomic_DNA"/>
</dbReference>
<feature type="transmembrane region" description="Helical" evidence="6">
    <location>
        <begin position="93"/>
        <end position="111"/>
    </location>
</feature>
<evidence type="ECO:0000313" key="9">
    <source>
        <dbReference type="Proteomes" id="UP000184731"/>
    </source>
</evidence>
<evidence type="ECO:0000256" key="3">
    <source>
        <dbReference type="ARBA" id="ARBA00022692"/>
    </source>
</evidence>
<comment type="similarity">
    <text evidence="2">Belongs to the EamA transporter family.</text>
</comment>
<dbReference type="PANTHER" id="PTHR32322">
    <property type="entry name" value="INNER MEMBRANE TRANSPORTER"/>
    <property type="match status" value="1"/>
</dbReference>
<dbReference type="AlphaFoldDB" id="A0A1L4D3X2"/>
<keyword evidence="5 6" id="KW-0472">Membrane</keyword>
<keyword evidence="4 6" id="KW-1133">Transmembrane helix</keyword>
<evidence type="ECO:0000256" key="2">
    <source>
        <dbReference type="ARBA" id="ARBA00007362"/>
    </source>
</evidence>
<dbReference type="Proteomes" id="UP000184731">
    <property type="component" value="Chromosome"/>
</dbReference>
<evidence type="ECO:0000259" key="7">
    <source>
        <dbReference type="Pfam" id="PF00892"/>
    </source>
</evidence>
<dbReference type="GO" id="GO:0016020">
    <property type="term" value="C:membrane"/>
    <property type="evidence" value="ECO:0007669"/>
    <property type="project" value="UniProtKB-SubCell"/>
</dbReference>
<gene>
    <name evidence="8" type="ORF">AXG55_13650</name>
</gene>
<accession>A0A1L4D3X2</accession>
<keyword evidence="9" id="KW-1185">Reference proteome</keyword>
<evidence type="ECO:0000313" key="8">
    <source>
        <dbReference type="EMBL" id="APJ04880.1"/>
    </source>
</evidence>
<feature type="transmembrane region" description="Helical" evidence="6">
    <location>
        <begin position="181"/>
        <end position="199"/>
    </location>
</feature>
<reference evidence="8 9" key="1">
    <citation type="submission" date="2016-10" db="EMBL/GenBank/DDBJ databases">
        <title>Silvanigrella aquatica sp. nov., isolated from a freshwater lake located in the Black Forest, Germany, description of Silvanigrellaceae fam. nov., Silvanigrellales ord. nov., reclassification of the order Bdellovibrionales in the class Oligoflexia, reclassification of the families Bacteriovoracaceae and Halobacteriovoraceae in the new order Bacteriovoracales ord. nov., and reclassification of the family Pseudobacteriovoracaceae in the order Oligoflexiales.</title>
        <authorList>
            <person name="Hahn M.W."/>
            <person name="Schmidt J."/>
            <person name="Koll U."/>
            <person name="Rohde M."/>
            <person name="Verbag S."/>
            <person name="Pitt A."/>
            <person name="Nakai R."/>
            <person name="Naganuma T."/>
            <person name="Lang E."/>
        </authorList>
    </citation>
    <scope>NUCLEOTIDE SEQUENCE [LARGE SCALE GENOMIC DNA]</scope>
    <source>
        <strain evidence="8 9">MWH-Nonnen-W8red</strain>
    </source>
</reference>
<dbReference type="Pfam" id="PF00892">
    <property type="entry name" value="EamA"/>
    <property type="match status" value="2"/>
</dbReference>
<feature type="domain" description="EamA" evidence="7">
    <location>
        <begin position="148"/>
        <end position="282"/>
    </location>
</feature>
<name>A0A1L4D3X2_9BACT</name>
<dbReference type="OrthoDB" id="9809509at2"/>
<feature type="transmembrane region" description="Helical" evidence="6">
    <location>
        <begin position="123"/>
        <end position="141"/>
    </location>
</feature>
<organism evidence="8 9">
    <name type="scientific">Silvanigrella aquatica</name>
    <dbReference type="NCBI Taxonomy" id="1915309"/>
    <lineage>
        <taxon>Bacteria</taxon>
        <taxon>Pseudomonadati</taxon>
        <taxon>Bdellovibrionota</taxon>
        <taxon>Oligoflexia</taxon>
        <taxon>Silvanigrellales</taxon>
        <taxon>Silvanigrellaceae</taxon>
        <taxon>Silvanigrella</taxon>
    </lineage>
</organism>
<dbReference type="STRING" id="1915309.AXG55_13650"/>